<dbReference type="Gene3D" id="2.30.29.30">
    <property type="entry name" value="Pleckstrin-homology domain (PH domain)/Phosphotyrosine-binding domain (PTB)"/>
    <property type="match status" value="2"/>
</dbReference>
<name>A0A6P8ZPB6_THRPL</name>
<feature type="compositionally biased region" description="Pro residues" evidence="1">
    <location>
        <begin position="313"/>
        <end position="323"/>
    </location>
</feature>
<dbReference type="FunCoup" id="A0A6P8ZPB6">
    <property type="interactions" value="258"/>
</dbReference>
<dbReference type="PROSITE" id="PS51064">
    <property type="entry name" value="IRS_PTB"/>
    <property type="match status" value="1"/>
</dbReference>
<feature type="region of interest" description="Disordered" evidence="1">
    <location>
        <begin position="287"/>
        <end position="351"/>
    </location>
</feature>
<proteinExistence type="predicted"/>
<evidence type="ECO:0000256" key="1">
    <source>
        <dbReference type="SAM" id="MobiDB-lite"/>
    </source>
</evidence>
<dbReference type="SMART" id="SM00310">
    <property type="entry name" value="PTBI"/>
    <property type="match status" value="1"/>
</dbReference>
<dbReference type="InterPro" id="IPR011993">
    <property type="entry name" value="PH-like_dom_sf"/>
</dbReference>
<dbReference type="GO" id="GO:0043410">
    <property type="term" value="P:positive regulation of MAPK cascade"/>
    <property type="evidence" value="ECO:0007669"/>
    <property type="project" value="TreeGrafter"/>
</dbReference>
<evidence type="ECO:0000259" key="3">
    <source>
        <dbReference type="PROSITE" id="PS51064"/>
    </source>
</evidence>
<keyword evidence="4" id="KW-1185">Reference proteome</keyword>
<dbReference type="Pfam" id="PF02174">
    <property type="entry name" value="IRS"/>
    <property type="match status" value="1"/>
</dbReference>
<feature type="domain" description="IRS-type PTB" evidence="3">
    <location>
        <begin position="132"/>
        <end position="237"/>
    </location>
</feature>
<dbReference type="Pfam" id="PF00169">
    <property type="entry name" value="PH"/>
    <property type="match status" value="1"/>
</dbReference>
<feature type="compositionally biased region" description="Basic and acidic residues" evidence="1">
    <location>
        <begin position="328"/>
        <end position="337"/>
    </location>
</feature>
<dbReference type="PANTHER" id="PTHR21258:SF62">
    <property type="entry name" value="INSULIN RECEPTOR SUBSTRATE 1"/>
    <property type="match status" value="1"/>
</dbReference>
<feature type="compositionally biased region" description="Low complexity" evidence="1">
    <location>
        <begin position="341"/>
        <end position="351"/>
    </location>
</feature>
<dbReference type="GO" id="GO:0005737">
    <property type="term" value="C:cytoplasm"/>
    <property type="evidence" value="ECO:0007669"/>
    <property type="project" value="TreeGrafter"/>
</dbReference>
<dbReference type="OrthoDB" id="6243387at2759"/>
<dbReference type="KEGG" id="tpal:117646759"/>
<dbReference type="AlphaFoldDB" id="A0A6P8ZPB6"/>
<dbReference type="SMART" id="SM01244">
    <property type="entry name" value="IRS"/>
    <property type="match status" value="1"/>
</dbReference>
<dbReference type="InterPro" id="IPR002404">
    <property type="entry name" value="IRS_PTB"/>
</dbReference>
<organism evidence="5">
    <name type="scientific">Thrips palmi</name>
    <name type="common">Melon thrips</name>
    <dbReference type="NCBI Taxonomy" id="161013"/>
    <lineage>
        <taxon>Eukaryota</taxon>
        <taxon>Metazoa</taxon>
        <taxon>Ecdysozoa</taxon>
        <taxon>Arthropoda</taxon>
        <taxon>Hexapoda</taxon>
        <taxon>Insecta</taxon>
        <taxon>Pterygota</taxon>
        <taxon>Neoptera</taxon>
        <taxon>Paraneoptera</taxon>
        <taxon>Thysanoptera</taxon>
        <taxon>Terebrantia</taxon>
        <taxon>Thripoidea</taxon>
        <taxon>Thripidae</taxon>
        <taxon>Thrips</taxon>
    </lineage>
</organism>
<dbReference type="InterPro" id="IPR001849">
    <property type="entry name" value="PH_domain"/>
</dbReference>
<evidence type="ECO:0000259" key="2">
    <source>
        <dbReference type="PROSITE" id="PS50003"/>
    </source>
</evidence>
<sequence>MMNPEQCFKEGYLLFLTQGMLKKSWNRTYCQLFKASKHGIERLEVFENKDDKLKNSVMKIITLENCVKITQDVQKSNLFVCSVYTKGPIHHFASYNEADMLDWISAMQAVAFKDDFSRQTIEEDNDLYCPSGDGVFSVKLVPSDASANCGLEPGPYTLVVTPTALQLREHNSNQLLFTWPYRFIRRYGTRTGKFTFEAGRKCDSGEGEFQLEHSNQQEIFRCMSSKMNNMRQLLPALSSPPLSSNKDFENAWNMLPRSRSPLLPSPTSATSAICDLEFNCTSSSQPSVQSSLPWQLPPLHPKPITKPLCLAKPVPPAKPSKPAKPPRKSLESTHNREQGFTSGSLSLPTTPTDDYDSVVVRKEAWRTLGMEEMLHTERRTAGTENGDDYEDIDAPRDDGNAPSTMSLPEQQSCPAIWAARDLRAGVDPTDNYDKLEHFGSSSRLSTRPSGYQQFGKLQSAASMSRLEHGSLSTKLLSVEDISTEPIELCRRADDTHNGYGMVRKKSLPTETVSAPFTLNLAGPNHQLCNEQEYAIVLKQKWV</sequence>
<evidence type="ECO:0000313" key="5">
    <source>
        <dbReference type="RefSeq" id="XP_034243819.1"/>
    </source>
</evidence>
<dbReference type="GeneID" id="117646759"/>
<dbReference type="SUPFAM" id="SSF50729">
    <property type="entry name" value="PH domain-like"/>
    <property type="match status" value="2"/>
</dbReference>
<dbReference type="PROSITE" id="PS50003">
    <property type="entry name" value="PH_DOMAIN"/>
    <property type="match status" value="1"/>
</dbReference>
<dbReference type="RefSeq" id="XP_034243819.1">
    <property type="nucleotide sequence ID" value="XM_034387928.1"/>
</dbReference>
<dbReference type="SMART" id="SM00233">
    <property type="entry name" value="PH"/>
    <property type="match status" value="1"/>
</dbReference>
<dbReference type="InParanoid" id="A0A6P8ZPB6"/>
<dbReference type="PANTHER" id="PTHR21258">
    <property type="entry name" value="DOCKING PROTEIN RELATED"/>
    <property type="match status" value="1"/>
</dbReference>
<dbReference type="Proteomes" id="UP000515158">
    <property type="component" value="Unplaced"/>
</dbReference>
<dbReference type="GO" id="GO:0007169">
    <property type="term" value="P:cell surface receptor protein tyrosine kinase signaling pathway"/>
    <property type="evidence" value="ECO:0007669"/>
    <property type="project" value="TreeGrafter"/>
</dbReference>
<dbReference type="GO" id="GO:0007265">
    <property type="term" value="P:Ras protein signal transduction"/>
    <property type="evidence" value="ECO:0007669"/>
    <property type="project" value="TreeGrafter"/>
</dbReference>
<dbReference type="CTD" id="31667"/>
<reference evidence="5" key="1">
    <citation type="submission" date="2025-08" db="UniProtKB">
        <authorList>
            <consortium name="RefSeq"/>
        </authorList>
    </citation>
    <scope>IDENTIFICATION</scope>
    <source>
        <tissue evidence="5">Total insect</tissue>
    </source>
</reference>
<dbReference type="InterPro" id="IPR050996">
    <property type="entry name" value="Docking_Protein_DOK"/>
</dbReference>
<feature type="domain" description="PH" evidence="2">
    <location>
        <begin position="6"/>
        <end position="112"/>
    </location>
</feature>
<evidence type="ECO:0000313" key="4">
    <source>
        <dbReference type="Proteomes" id="UP000515158"/>
    </source>
</evidence>
<gene>
    <name evidence="5" type="primary">LOC117646759</name>
</gene>
<accession>A0A6P8ZPB6</accession>
<protein>
    <submittedName>
        <fullName evidence="5">Docking protein 3</fullName>
    </submittedName>
</protein>